<proteinExistence type="predicted"/>
<evidence type="ECO:0000313" key="2">
    <source>
        <dbReference type="Proteomes" id="UP000008370"/>
    </source>
</evidence>
<organism evidence="1 2">
    <name type="scientific">Phanerochaete carnosa (strain HHB-10118-sp)</name>
    <name type="common">White-rot fungus</name>
    <name type="synonym">Peniophora carnosa</name>
    <dbReference type="NCBI Taxonomy" id="650164"/>
    <lineage>
        <taxon>Eukaryota</taxon>
        <taxon>Fungi</taxon>
        <taxon>Dikarya</taxon>
        <taxon>Basidiomycota</taxon>
        <taxon>Agaricomycotina</taxon>
        <taxon>Agaricomycetes</taxon>
        <taxon>Polyporales</taxon>
        <taxon>Phanerochaetaceae</taxon>
        <taxon>Phanerochaete</taxon>
    </lineage>
</organism>
<keyword evidence="2" id="KW-1185">Reference proteome</keyword>
<dbReference type="OrthoDB" id="4367324at2759"/>
<dbReference type="AlphaFoldDB" id="K5VXR4"/>
<dbReference type="KEGG" id="pco:PHACADRAFT_32351"/>
<dbReference type="HOGENOM" id="CLU_1525705_0_0_1"/>
<dbReference type="RefSeq" id="XP_007400002.1">
    <property type="nucleotide sequence ID" value="XM_007399940.1"/>
</dbReference>
<sequence length="176" mass="19810">MNRFGAMLNRAYNPTSLGAGWAKFTSLLQHFVPPFIGRFRGEASLVSCLDASVHLELGCYFEYMAQLAAVDSTFWVAGGSPIFPEVRSTVKPKKRFQPDRAAKKDRQEYPENVHGRLFGDVKLSYKFMSTWRAAAVTLPTADSETSMEYKKALAQVKHYMRIVGEEPAVKRGCRYG</sequence>
<reference evidence="1 2" key="1">
    <citation type="journal article" date="2012" name="BMC Genomics">
        <title>Comparative genomics of the white-rot fungi, Phanerochaete carnosa and P. chrysosporium, to elucidate the genetic basis of the distinct wood types they colonize.</title>
        <authorList>
            <person name="Suzuki H."/>
            <person name="MacDonald J."/>
            <person name="Syed K."/>
            <person name="Salamov A."/>
            <person name="Hori C."/>
            <person name="Aerts A."/>
            <person name="Henrissat B."/>
            <person name="Wiebenga A."/>
            <person name="vanKuyk P.A."/>
            <person name="Barry K."/>
            <person name="Lindquist E."/>
            <person name="LaButti K."/>
            <person name="Lapidus A."/>
            <person name="Lucas S."/>
            <person name="Coutinho P."/>
            <person name="Gong Y."/>
            <person name="Samejima M."/>
            <person name="Mahadevan R."/>
            <person name="Abou-Zaid M."/>
            <person name="de Vries R.P."/>
            <person name="Igarashi K."/>
            <person name="Yadav J.S."/>
            <person name="Grigoriev I.V."/>
            <person name="Master E.R."/>
        </authorList>
    </citation>
    <scope>NUCLEOTIDE SEQUENCE [LARGE SCALE GENOMIC DNA]</scope>
    <source>
        <strain evidence="1 2">HHB-10118-sp</strain>
    </source>
</reference>
<gene>
    <name evidence="1" type="ORF">PHACADRAFT_32351</name>
</gene>
<dbReference type="Proteomes" id="UP000008370">
    <property type="component" value="Unassembled WGS sequence"/>
</dbReference>
<dbReference type="EMBL" id="JH930477">
    <property type="protein sequence ID" value="EKM51384.1"/>
    <property type="molecule type" value="Genomic_DNA"/>
</dbReference>
<dbReference type="InParanoid" id="K5VXR4"/>
<evidence type="ECO:0000313" key="1">
    <source>
        <dbReference type="EMBL" id="EKM51384.1"/>
    </source>
</evidence>
<protein>
    <submittedName>
        <fullName evidence="1">Uncharacterized protein</fullName>
    </submittedName>
</protein>
<accession>K5VXR4</accession>
<name>K5VXR4_PHACS</name>
<dbReference type="GeneID" id="18919732"/>